<dbReference type="KEGG" id="amt:Amet_2798"/>
<dbReference type="PANTHER" id="PTHR33823">
    <property type="entry name" value="RNA POLYMERASE-BINDING TRANSCRIPTION FACTOR DKSA-RELATED"/>
    <property type="match status" value="1"/>
</dbReference>
<protein>
    <submittedName>
        <fullName evidence="6">Transcriptional regulator, TraR/DksA family</fullName>
    </submittedName>
</protein>
<accession>A6TRY0</accession>
<sequence length="224" mass="25869">MDPKKQGYFKRRLHEEKNNALETLTRMEANQGDDESMRENTGELSAYDNHPADLGSEMFMMSMQANLENHERYRVTEIDRALEKIQEGTYGECQLCGQGIPDERLEVMPEANICMVCAMDKIPIEIIQHNRPVEEKLMSPSFRTSHRDYNEFTGFDEEDAYQAVAKFNEVKNDPSFSTGDHLGVFDEEPEGIVGELDQITEEEYLNQLSDVDLVKEKTKDEKDR</sequence>
<evidence type="ECO:0000313" key="7">
    <source>
        <dbReference type="Proteomes" id="UP000001572"/>
    </source>
</evidence>
<dbReference type="PROSITE" id="PS51128">
    <property type="entry name" value="ZF_DKSA_2"/>
    <property type="match status" value="1"/>
</dbReference>
<keyword evidence="2" id="KW-0863">Zinc-finger</keyword>
<evidence type="ECO:0000256" key="3">
    <source>
        <dbReference type="ARBA" id="ARBA00022833"/>
    </source>
</evidence>
<dbReference type="GO" id="GO:0008270">
    <property type="term" value="F:zinc ion binding"/>
    <property type="evidence" value="ECO:0007669"/>
    <property type="project" value="UniProtKB-KW"/>
</dbReference>
<feature type="zinc finger region" description="dksA C4-type" evidence="4">
    <location>
        <begin position="93"/>
        <end position="117"/>
    </location>
</feature>
<dbReference type="InterPro" id="IPR037187">
    <property type="entry name" value="DnaK_N"/>
</dbReference>
<feature type="domain" description="Zinc finger DksA/TraR C4-type" evidence="5">
    <location>
        <begin position="88"/>
        <end position="120"/>
    </location>
</feature>
<dbReference type="eggNOG" id="COG1734">
    <property type="taxonomic scope" value="Bacteria"/>
</dbReference>
<evidence type="ECO:0000256" key="1">
    <source>
        <dbReference type="ARBA" id="ARBA00022723"/>
    </source>
</evidence>
<evidence type="ECO:0000256" key="2">
    <source>
        <dbReference type="ARBA" id="ARBA00022771"/>
    </source>
</evidence>
<keyword evidence="3" id="KW-0862">Zinc</keyword>
<dbReference type="HOGENOM" id="CLU_043144_1_0_9"/>
<dbReference type="SUPFAM" id="SSF109635">
    <property type="entry name" value="DnaK suppressor protein DksA, alpha-hairpin domain"/>
    <property type="match status" value="1"/>
</dbReference>
<evidence type="ECO:0000256" key="4">
    <source>
        <dbReference type="PROSITE-ProRule" id="PRU00510"/>
    </source>
</evidence>
<organism evidence="6 7">
    <name type="scientific">Alkaliphilus metalliredigens (strain QYMF)</name>
    <dbReference type="NCBI Taxonomy" id="293826"/>
    <lineage>
        <taxon>Bacteria</taxon>
        <taxon>Bacillati</taxon>
        <taxon>Bacillota</taxon>
        <taxon>Clostridia</taxon>
        <taxon>Peptostreptococcales</taxon>
        <taxon>Natronincolaceae</taxon>
        <taxon>Alkaliphilus</taxon>
    </lineage>
</organism>
<keyword evidence="1" id="KW-0479">Metal-binding</keyword>
<dbReference type="Gene3D" id="1.20.120.910">
    <property type="entry name" value="DksA, coiled-coil domain"/>
    <property type="match status" value="1"/>
</dbReference>
<gene>
    <name evidence="6" type="ordered locus">Amet_2798</name>
</gene>
<dbReference type="Pfam" id="PF01258">
    <property type="entry name" value="zf-dskA_traR"/>
    <property type="match status" value="1"/>
</dbReference>
<dbReference type="InterPro" id="IPR000962">
    <property type="entry name" value="Znf_DskA_TraR"/>
</dbReference>
<proteinExistence type="predicted"/>
<dbReference type="EMBL" id="CP000724">
    <property type="protein sequence ID" value="ABR48948.1"/>
    <property type="molecule type" value="Genomic_DNA"/>
</dbReference>
<keyword evidence="7" id="KW-1185">Reference proteome</keyword>
<dbReference type="OrthoDB" id="9811543at2"/>
<evidence type="ECO:0000313" key="6">
    <source>
        <dbReference type="EMBL" id="ABR48948.1"/>
    </source>
</evidence>
<dbReference type="PANTHER" id="PTHR33823:SF4">
    <property type="entry name" value="GENERAL STRESS PROTEIN 16O"/>
    <property type="match status" value="1"/>
</dbReference>
<dbReference type="Proteomes" id="UP000001572">
    <property type="component" value="Chromosome"/>
</dbReference>
<dbReference type="NCBIfam" id="TIGR02890">
    <property type="entry name" value="bacill_yteA"/>
    <property type="match status" value="1"/>
</dbReference>
<dbReference type="RefSeq" id="WP_012063919.1">
    <property type="nucleotide sequence ID" value="NC_009633.1"/>
</dbReference>
<dbReference type="STRING" id="293826.Amet_2798"/>
<name>A6TRY0_ALKMQ</name>
<dbReference type="InterPro" id="IPR014240">
    <property type="entry name" value="YteA"/>
</dbReference>
<dbReference type="AlphaFoldDB" id="A6TRY0"/>
<evidence type="ECO:0000259" key="5">
    <source>
        <dbReference type="Pfam" id="PF01258"/>
    </source>
</evidence>
<reference evidence="7" key="1">
    <citation type="journal article" date="2016" name="Genome Announc.">
        <title>Complete genome sequence of Alkaliphilus metalliredigens strain QYMF, an alkaliphilic and metal-reducing bacterium isolated from borax-contaminated leachate ponds.</title>
        <authorList>
            <person name="Hwang C."/>
            <person name="Copeland A."/>
            <person name="Lucas S."/>
            <person name="Lapidus A."/>
            <person name="Barry K."/>
            <person name="Detter J.C."/>
            <person name="Glavina Del Rio T."/>
            <person name="Hammon N."/>
            <person name="Israni S."/>
            <person name="Dalin E."/>
            <person name="Tice H."/>
            <person name="Pitluck S."/>
            <person name="Chertkov O."/>
            <person name="Brettin T."/>
            <person name="Bruce D."/>
            <person name="Han C."/>
            <person name="Schmutz J."/>
            <person name="Larimer F."/>
            <person name="Land M.L."/>
            <person name="Hauser L."/>
            <person name="Kyrpides N."/>
            <person name="Mikhailova N."/>
            <person name="Ye Q."/>
            <person name="Zhou J."/>
            <person name="Richardson P."/>
            <person name="Fields M.W."/>
        </authorList>
    </citation>
    <scope>NUCLEOTIDE SEQUENCE [LARGE SCALE GENOMIC DNA]</scope>
    <source>
        <strain evidence="7">QYMF</strain>
    </source>
</reference>